<dbReference type="SUPFAM" id="SSF56935">
    <property type="entry name" value="Porins"/>
    <property type="match status" value="1"/>
</dbReference>
<feature type="chain" id="PRO_5047248979" evidence="13">
    <location>
        <begin position="29"/>
        <end position="1140"/>
    </location>
</feature>
<dbReference type="Gene3D" id="2.40.170.20">
    <property type="entry name" value="TonB-dependent receptor, beta-barrel domain"/>
    <property type="match status" value="1"/>
</dbReference>
<dbReference type="PANTHER" id="PTHR32552:SF81">
    <property type="entry name" value="TONB-DEPENDENT OUTER MEMBRANE RECEPTOR"/>
    <property type="match status" value="1"/>
</dbReference>
<keyword evidence="7" id="KW-0406">Ion transport</keyword>
<name>A0ABR7TND6_9BACT</name>
<keyword evidence="3 11" id="KW-1134">Transmembrane beta strand</keyword>
<comment type="caution">
    <text evidence="16">The sequence shown here is derived from an EMBL/GenBank/DDBJ whole genome shotgun (WGS) entry which is preliminary data.</text>
</comment>
<dbReference type="EMBL" id="JACVFC010000002">
    <property type="protein sequence ID" value="MBC9932001.1"/>
    <property type="molecule type" value="Genomic_DNA"/>
</dbReference>
<dbReference type="Gene3D" id="2.170.130.10">
    <property type="entry name" value="TonB-dependent receptor, plug domain"/>
    <property type="match status" value="1"/>
</dbReference>
<evidence type="ECO:0000313" key="16">
    <source>
        <dbReference type="EMBL" id="MBC9932001.1"/>
    </source>
</evidence>
<dbReference type="InterPro" id="IPR039426">
    <property type="entry name" value="TonB-dep_rcpt-like"/>
</dbReference>
<dbReference type="NCBIfam" id="TIGR04056">
    <property type="entry name" value="OMP_RagA_SusC"/>
    <property type="match status" value="1"/>
</dbReference>
<evidence type="ECO:0000313" key="17">
    <source>
        <dbReference type="Proteomes" id="UP000659124"/>
    </source>
</evidence>
<keyword evidence="2 11" id="KW-0813">Transport</keyword>
<dbReference type="InterPro" id="IPR023996">
    <property type="entry name" value="TonB-dep_OMP_SusC/RagA"/>
</dbReference>
<reference evidence="16 17" key="1">
    <citation type="submission" date="2020-09" db="EMBL/GenBank/DDBJ databases">
        <title>Genome sequences of type strains of Chitinophaga qingshengii and Chitinophaga varians.</title>
        <authorList>
            <person name="Kittiwongwattana C."/>
        </authorList>
    </citation>
    <scope>NUCLEOTIDE SEQUENCE [LARGE SCALE GENOMIC DNA]</scope>
    <source>
        <strain evidence="16 17">JCM 30026</strain>
    </source>
</reference>
<keyword evidence="10 11" id="KW-0998">Cell outer membrane</keyword>
<evidence type="ECO:0000256" key="10">
    <source>
        <dbReference type="ARBA" id="ARBA00023237"/>
    </source>
</evidence>
<gene>
    <name evidence="16" type="ORF">ICL07_16575</name>
</gene>
<evidence type="ECO:0000256" key="3">
    <source>
        <dbReference type="ARBA" id="ARBA00022452"/>
    </source>
</evidence>
<dbReference type="PANTHER" id="PTHR32552">
    <property type="entry name" value="FERRICHROME IRON RECEPTOR-RELATED"/>
    <property type="match status" value="1"/>
</dbReference>
<dbReference type="Pfam" id="PF07715">
    <property type="entry name" value="Plug"/>
    <property type="match status" value="1"/>
</dbReference>
<dbReference type="Gene3D" id="2.60.40.1120">
    <property type="entry name" value="Carboxypeptidase-like, regulatory domain"/>
    <property type="match status" value="1"/>
</dbReference>
<evidence type="ECO:0000256" key="12">
    <source>
        <dbReference type="RuleBase" id="RU003357"/>
    </source>
</evidence>
<evidence type="ECO:0000256" key="1">
    <source>
        <dbReference type="ARBA" id="ARBA00004571"/>
    </source>
</evidence>
<evidence type="ECO:0000256" key="11">
    <source>
        <dbReference type="PROSITE-ProRule" id="PRU01360"/>
    </source>
</evidence>
<evidence type="ECO:0000259" key="15">
    <source>
        <dbReference type="Pfam" id="PF07715"/>
    </source>
</evidence>
<dbReference type="Pfam" id="PF13715">
    <property type="entry name" value="CarbopepD_reg_2"/>
    <property type="match status" value="1"/>
</dbReference>
<dbReference type="InterPro" id="IPR000531">
    <property type="entry name" value="Beta-barrel_TonB"/>
</dbReference>
<organism evidence="16 17">
    <name type="scientific">Chitinophaga qingshengii</name>
    <dbReference type="NCBI Taxonomy" id="1569794"/>
    <lineage>
        <taxon>Bacteria</taxon>
        <taxon>Pseudomonadati</taxon>
        <taxon>Bacteroidota</taxon>
        <taxon>Chitinophagia</taxon>
        <taxon>Chitinophagales</taxon>
        <taxon>Chitinophagaceae</taxon>
        <taxon>Chitinophaga</taxon>
    </lineage>
</organism>
<dbReference type="InterPro" id="IPR037066">
    <property type="entry name" value="Plug_dom_sf"/>
</dbReference>
<accession>A0ABR7TND6</accession>
<sequence length="1140" mass="127146">MQRKLLIHHKVAGILLCLMPAASLSARAQDMMAKGTAKQSARESYPLAEVFPVLETAHKVKFSYNSAILTGKSVSSQVLKKMELADVMTELPALLRPYGLTCEPIQGNYYAIKTLSSIGQVQTQLTVKGTVTDARDNTPLPGAVISVKGKTKGVNTNGSGQYMLTGIEPNDILRFSLVGYKPQEIAVNGQTQISVALQQDVAGLNEVVVTALGIQKEKKSLGYAVQSVKGESMTQAREPNLVGSLTGRVAGLVIRNSTDMFRDAAIQLRGQKPLIVIDGIPDQTADMWKVNPDDVESINVLKGTSASALYGSIGQFGALMITTKRGKGRDLAVDFNSSTMFQPSFIRIPDVQTTYGNGNKGKYAYVDGSGSGTEGSGWIWGPKLDQKDPSTPSGYWETPQYNSPIDPNTGKPVPLPWVSRGRNNVHNFFRTGIISTNSLSITKSSDKGNFRASASHIYQLGVVPNTQLNNSSFSIAGNYNLTDRLNVDARITYNRQYSDNYPTVGYGPTNYLYNLVLWTGSDVDIRDLRNYWEPKKENLQQRNYNTSWYNNPYFQAYELLTGYYKNNTFGSMTLDYKLNHDFSVKLRTGINAFGLSEDTKEPASYIGYSSKSRGNYTVSSRNYFDIVTDLIGRYEHTFSKNFSIHAEVGGSNYYRNDKTQQSWTDGLSVPGLYNLSNSANPIQGENSLEERRTASVYGFVDMEFMHAFYISLTGRNDKISTLPISNNSFFYPSIAGSVVVSELLKMPRWVSYLKARGSWSQVSSGILPTVAKDYSYSHLPTYNKGDKWNGVPSLTFDKTLPSSNIRPQTTDAWEAGIETKLFDNRLGVDVTYYRARDYNNIVKIPVAGSSGYEYYLVNGNAFVRTGWEFMLTGTPIRNTNFRWDVMVNFSQYKRILKEIYGDAAELDRIKPGERMDRIFDDVYERDPAGNVVYESNGFPKNDPFKRFIGNSSPDWTYGMENTVRYKQFSLRFLVDGRIGGLMYSTTNAKMWWGGTHPGTVNPFRDDANAGKNTYVGPGVIVSSGGIQYDADGNVISDDRKFAPNTKAVNYIDYMINTSNRANTNNNYYSQTFLKLREVNFTWQLPGKWMKQTFIRDASVSLVGRNLLLFSKLPNVDPDSGKDDLQTPSSRSMGFNLNLKF</sequence>
<dbReference type="RefSeq" id="WP_188089139.1">
    <property type="nucleotide sequence ID" value="NZ_JACVFC010000002.1"/>
</dbReference>
<keyword evidence="13" id="KW-0732">Signal</keyword>
<comment type="similarity">
    <text evidence="11 12">Belongs to the TonB-dependent receptor family.</text>
</comment>
<keyword evidence="8 12" id="KW-0798">TonB box</keyword>
<keyword evidence="17" id="KW-1185">Reference proteome</keyword>
<evidence type="ECO:0000256" key="6">
    <source>
        <dbReference type="ARBA" id="ARBA00023004"/>
    </source>
</evidence>
<evidence type="ECO:0000256" key="2">
    <source>
        <dbReference type="ARBA" id="ARBA00022448"/>
    </source>
</evidence>
<evidence type="ECO:0000256" key="7">
    <source>
        <dbReference type="ARBA" id="ARBA00023065"/>
    </source>
</evidence>
<dbReference type="Proteomes" id="UP000659124">
    <property type="component" value="Unassembled WGS sequence"/>
</dbReference>
<dbReference type="InterPro" id="IPR008969">
    <property type="entry name" value="CarboxyPept-like_regulatory"/>
</dbReference>
<dbReference type="Pfam" id="PF00593">
    <property type="entry name" value="TonB_dep_Rec_b-barrel"/>
    <property type="match status" value="1"/>
</dbReference>
<feature type="domain" description="TonB-dependent receptor plug" evidence="15">
    <location>
        <begin position="218"/>
        <end position="314"/>
    </location>
</feature>
<protein>
    <submittedName>
        <fullName evidence="16">SusC/RagA family TonB-linked outer membrane protein</fullName>
    </submittedName>
</protein>
<feature type="signal peptide" evidence="13">
    <location>
        <begin position="1"/>
        <end position="28"/>
    </location>
</feature>
<keyword evidence="5 11" id="KW-0812">Transmembrane</keyword>
<evidence type="ECO:0000256" key="13">
    <source>
        <dbReference type="SAM" id="SignalP"/>
    </source>
</evidence>
<keyword evidence="4" id="KW-0410">Iron transport</keyword>
<evidence type="ECO:0000256" key="5">
    <source>
        <dbReference type="ARBA" id="ARBA00022692"/>
    </source>
</evidence>
<dbReference type="InterPro" id="IPR036942">
    <property type="entry name" value="Beta-barrel_TonB_sf"/>
</dbReference>
<feature type="domain" description="TonB-dependent receptor-like beta-barrel" evidence="14">
    <location>
        <begin position="530"/>
        <end position="993"/>
    </location>
</feature>
<dbReference type="InterPro" id="IPR012910">
    <property type="entry name" value="Plug_dom"/>
</dbReference>
<evidence type="ECO:0000256" key="9">
    <source>
        <dbReference type="ARBA" id="ARBA00023136"/>
    </source>
</evidence>
<evidence type="ECO:0000259" key="14">
    <source>
        <dbReference type="Pfam" id="PF00593"/>
    </source>
</evidence>
<evidence type="ECO:0000256" key="4">
    <source>
        <dbReference type="ARBA" id="ARBA00022496"/>
    </source>
</evidence>
<dbReference type="SUPFAM" id="SSF49464">
    <property type="entry name" value="Carboxypeptidase regulatory domain-like"/>
    <property type="match status" value="1"/>
</dbReference>
<proteinExistence type="inferred from homology"/>
<comment type="subcellular location">
    <subcellularLocation>
        <location evidence="1 11">Cell outer membrane</location>
        <topology evidence="1 11">Multi-pass membrane protein</topology>
    </subcellularLocation>
</comment>
<keyword evidence="6" id="KW-0408">Iron</keyword>
<keyword evidence="9 11" id="KW-0472">Membrane</keyword>
<dbReference type="PROSITE" id="PS52016">
    <property type="entry name" value="TONB_DEPENDENT_REC_3"/>
    <property type="match status" value="1"/>
</dbReference>
<evidence type="ECO:0000256" key="8">
    <source>
        <dbReference type="ARBA" id="ARBA00023077"/>
    </source>
</evidence>